<sequence>MNGNKIALDTNQVIFILNNSGNISWLNEYKHIYLPSIV</sequence>
<feature type="non-terminal residue" evidence="1">
    <location>
        <position position="38"/>
    </location>
</feature>
<name>X1GID6_9ZZZZ</name>
<dbReference type="AlphaFoldDB" id="X1GID6"/>
<proteinExistence type="predicted"/>
<gene>
    <name evidence="1" type="ORF">S03H2_40570</name>
</gene>
<reference evidence="1" key="1">
    <citation type="journal article" date="2014" name="Front. Microbiol.">
        <title>High frequency of phylogenetically diverse reductive dehalogenase-homologous genes in deep subseafloor sedimentary metagenomes.</title>
        <authorList>
            <person name="Kawai M."/>
            <person name="Futagami T."/>
            <person name="Toyoda A."/>
            <person name="Takaki Y."/>
            <person name="Nishi S."/>
            <person name="Hori S."/>
            <person name="Arai W."/>
            <person name="Tsubouchi T."/>
            <person name="Morono Y."/>
            <person name="Uchiyama I."/>
            <person name="Ito T."/>
            <person name="Fujiyama A."/>
            <person name="Inagaki F."/>
            <person name="Takami H."/>
        </authorList>
    </citation>
    <scope>NUCLEOTIDE SEQUENCE</scope>
    <source>
        <strain evidence="1">Expedition CK06-06</strain>
    </source>
</reference>
<evidence type="ECO:0000313" key="1">
    <source>
        <dbReference type="EMBL" id="GAH57676.1"/>
    </source>
</evidence>
<accession>X1GID6</accession>
<comment type="caution">
    <text evidence="1">The sequence shown here is derived from an EMBL/GenBank/DDBJ whole genome shotgun (WGS) entry which is preliminary data.</text>
</comment>
<protein>
    <submittedName>
        <fullName evidence="1">Uncharacterized protein</fullName>
    </submittedName>
</protein>
<organism evidence="1">
    <name type="scientific">marine sediment metagenome</name>
    <dbReference type="NCBI Taxonomy" id="412755"/>
    <lineage>
        <taxon>unclassified sequences</taxon>
        <taxon>metagenomes</taxon>
        <taxon>ecological metagenomes</taxon>
    </lineage>
</organism>
<dbReference type="EMBL" id="BARU01025161">
    <property type="protein sequence ID" value="GAH57676.1"/>
    <property type="molecule type" value="Genomic_DNA"/>
</dbReference>